<evidence type="ECO:0000313" key="2">
    <source>
        <dbReference type="Proteomes" id="UP000094527"/>
    </source>
</evidence>
<evidence type="ECO:0000313" key="1">
    <source>
        <dbReference type="EMBL" id="ODM92083.1"/>
    </source>
</evidence>
<organism evidence="1 2">
    <name type="scientific">Orchesella cincta</name>
    <name type="common">Springtail</name>
    <name type="synonym">Podura cincta</name>
    <dbReference type="NCBI Taxonomy" id="48709"/>
    <lineage>
        <taxon>Eukaryota</taxon>
        <taxon>Metazoa</taxon>
        <taxon>Ecdysozoa</taxon>
        <taxon>Arthropoda</taxon>
        <taxon>Hexapoda</taxon>
        <taxon>Collembola</taxon>
        <taxon>Entomobryomorpha</taxon>
        <taxon>Entomobryoidea</taxon>
        <taxon>Orchesellidae</taxon>
        <taxon>Orchesellinae</taxon>
        <taxon>Orchesella</taxon>
    </lineage>
</organism>
<dbReference type="Proteomes" id="UP000094527">
    <property type="component" value="Unassembled WGS sequence"/>
</dbReference>
<sequence>MPPFNSERKSSCSNQGELDDSQKLTAQLFSYWRIPLVTSFYLLITPFHIEFIDTENFHVHTCFIQKVFHNNKICFSKKLSCLMFSRVL</sequence>
<name>A0A1D2MGI2_ORCCI</name>
<reference evidence="1 2" key="1">
    <citation type="journal article" date="2016" name="Genome Biol. Evol.">
        <title>Gene Family Evolution Reflects Adaptation to Soil Environmental Stressors in the Genome of the Collembolan Orchesella cincta.</title>
        <authorList>
            <person name="Faddeeva-Vakhrusheva A."/>
            <person name="Derks M.F."/>
            <person name="Anvar S.Y."/>
            <person name="Agamennone V."/>
            <person name="Suring W."/>
            <person name="Smit S."/>
            <person name="van Straalen N.M."/>
            <person name="Roelofs D."/>
        </authorList>
    </citation>
    <scope>NUCLEOTIDE SEQUENCE [LARGE SCALE GENOMIC DNA]</scope>
    <source>
        <tissue evidence="1">Mixed pool</tissue>
    </source>
</reference>
<dbReference type="EMBL" id="LJIJ01001334">
    <property type="protein sequence ID" value="ODM92083.1"/>
    <property type="molecule type" value="Genomic_DNA"/>
</dbReference>
<dbReference type="AlphaFoldDB" id="A0A1D2MGI2"/>
<accession>A0A1D2MGI2</accession>
<protein>
    <submittedName>
        <fullName evidence="1">Uncharacterized protein</fullName>
    </submittedName>
</protein>
<gene>
    <name evidence="1" type="ORF">Ocin01_14602</name>
</gene>
<comment type="caution">
    <text evidence="1">The sequence shown here is derived from an EMBL/GenBank/DDBJ whole genome shotgun (WGS) entry which is preliminary data.</text>
</comment>
<keyword evidence="2" id="KW-1185">Reference proteome</keyword>
<proteinExistence type="predicted"/>